<organism evidence="1 2">
    <name type="scientific">Legionella cherrii</name>
    <dbReference type="NCBI Taxonomy" id="28084"/>
    <lineage>
        <taxon>Bacteria</taxon>
        <taxon>Pseudomonadati</taxon>
        <taxon>Pseudomonadota</taxon>
        <taxon>Gammaproteobacteria</taxon>
        <taxon>Legionellales</taxon>
        <taxon>Legionellaceae</taxon>
        <taxon>Legionella</taxon>
    </lineage>
</organism>
<accession>A0ABY6T5G3</accession>
<name>A0ABY6T5G3_9GAMM</name>
<protein>
    <recommendedName>
        <fullName evidence="3">Substrate of the Dot/Icm secretion system</fullName>
    </recommendedName>
</protein>
<evidence type="ECO:0000313" key="1">
    <source>
        <dbReference type="EMBL" id="VEB36152.1"/>
    </source>
</evidence>
<evidence type="ECO:0008006" key="3">
    <source>
        <dbReference type="Google" id="ProtNLM"/>
    </source>
</evidence>
<keyword evidence="2" id="KW-1185">Reference proteome</keyword>
<dbReference type="RefSeq" id="WP_126325150.1">
    <property type="nucleotide sequence ID" value="NZ_CAAAIT010000002.1"/>
</dbReference>
<dbReference type="Proteomes" id="UP000277577">
    <property type="component" value="Chromosome"/>
</dbReference>
<dbReference type="EMBL" id="LR134173">
    <property type="protein sequence ID" value="VEB36152.1"/>
    <property type="molecule type" value="Genomic_DNA"/>
</dbReference>
<evidence type="ECO:0000313" key="2">
    <source>
        <dbReference type="Proteomes" id="UP000277577"/>
    </source>
</evidence>
<reference evidence="1 2" key="1">
    <citation type="submission" date="2018-12" db="EMBL/GenBank/DDBJ databases">
        <authorList>
            <consortium name="Pathogen Informatics"/>
        </authorList>
    </citation>
    <scope>NUCLEOTIDE SEQUENCE [LARGE SCALE GENOMIC DNA]</scope>
    <source>
        <strain evidence="1 2">NCTC11976</strain>
    </source>
</reference>
<proteinExistence type="predicted"/>
<sequence length="178" mass="20394">MAFFKWNWGEKKVAQARAGLKKAFSEKPKVYTSIDDLRIELKAEAEENHSKDIINALLQLNARLDEIQQTFNANTKQPMNIFEYAFCCREFAEECRTTILSYEPTLMAAPGIWNKLKAYINAIVEYIGFQPLCEPEKSTLGLKEDFRQQFNTTKSALTPKKSPSDSEDDPCSCFSMKL</sequence>
<gene>
    <name evidence="1" type="ORF">NCTC11976_01564</name>
</gene>